<dbReference type="OrthoDB" id="5835829at2759"/>
<dbReference type="GO" id="GO:0016906">
    <property type="term" value="F:sterol 3-beta-glucosyltransferase activity"/>
    <property type="evidence" value="ECO:0007669"/>
    <property type="project" value="UniProtKB-ARBA"/>
</dbReference>
<feature type="domain" description="Erythromycin biosynthesis protein CIII-like C-terminal" evidence="4">
    <location>
        <begin position="674"/>
        <end position="773"/>
    </location>
</feature>
<dbReference type="GO" id="GO:0005975">
    <property type="term" value="P:carbohydrate metabolic process"/>
    <property type="evidence" value="ECO:0007669"/>
    <property type="project" value="InterPro"/>
</dbReference>
<feature type="region of interest" description="Disordered" evidence="2">
    <location>
        <begin position="74"/>
        <end position="167"/>
    </location>
</feature>
<feature type="compositionally biased region" description="Basic residues" evidence="2">
    <location>
        <begin position="894"/>
        <end position="913"/>
    </location>
</feature>
<sequence length="1408" mass="152864">MAETDSLSWPPQTVRGSAASCTAACCVAPPCPGLGDIIATARFYYYRPSARPFQNGDNFHNLLLLGLQASDMADQQETSPVMAGEQGRPIFPPPIPPETAGMTQLIAPRPRGTSRSSSSTLSPTPAAHLSPPSPSSDERLSASCASISHQTGPARPHSQSTPDPTTQRKLITRSASEGLPVALRVSLAGRRAATSEMPPNLSGDHPFFYEFDEYSPSDSDSTSSSSEGDGQLEESAPTRKKLKRRATDKSLEQGPESEDQEDAVPTRRYSRFSVGNQYFKTKGKVSKLDGRLKISVNETANSGWLAKTLGSGIRHHLGIKEQDEAEDVQSPDTTEHGEGQVIEAPKQIPKLNIVIIVIGSRGDIQPFLKVGKILKNDHGHRVRIATHPAFKDFVEKDSGLDFFSVGGDPSELMAFMVKNPGLIPSVETVKAGEIGKRRKSMYEMFNGMWRACINTTDDENDEENLKMMGDKHPFIADAIIANPPSFAHVHIAERLGIPLHMMFTFPYTPTTQFPHPLANIKQSNIDESYTNFMSYPLVEMMTWQGLGDLVNKFRVKTLGLDPVSTLWAPGQLYRLKVPYTYMWSPTLVPKPSDWGPEVNVTGFTFLDLASSFTPPDALTKFLDSGPPPVYIGFGSIVVDDPDAFTQMIFRAVSLAGVRALVSKGWGGIGGEDDAPENIFLLDNTPHDWLFPRVSAVVHHGGAGTTAIGLKCGKPTMIVPFFGDQPFWGAMVAKAKAGAHECIPYKKLNAERLAEGIEQCLSDEARQNATKIAERIEREGDGATNAVAAFHSSLPLAGESSMRCALLEERVATWHLKEKGKWKKNSVKLSPLAAEILTEQKRLKWSDLRLARMYDWNDFEGPGEPISGVGGAVTGTVVEATQGIGSVPGNIIKSVKKHGRHVHKKRKLAKKKEKQQKSLEKAGVLETDPADQQPSQDAEPPSQQEGPRESIEQTASDDAQKQEDHQPDPEEPDPSKQRPGAPTRASTTLSTLASPDEPLPAEVCRTTGHGIHQTTSALARAPVDLAFALAQGFHNAPRLYGDDTVRAPVRITGWHSALRASRREFVYGLYDGWTGLWKQPARGWQEKGVGGAVRGVGLGMGGLVLKNVSAVVGPVGFCAKGLHREVGRKRRGGEAVAPLGFVRRARLLQGRGDERGIDGEGERRDLEERVLRAFDVLEEEAEERRAGGRRRKHGGKGVKRGSGDAKDEDKGNKELTPGQRPVPRRRSTLKKKKPPPKKGEKAQHKTTAVAGEENRHQDGPPPLTALPTLPQVEPTSTTRGLSRGLSTQSKRSGHVFDVDDDDTIFPPQDGVDDDHQQQQRFDGFRFHDHNESAPHVPAHASPLTSHPAIAAPEVKGKDSMAEDVVRPGKVEEGGVPALVRGESDTVDFALVRRSGNGNGGSGRGGVSVG</sequence>
<dbReference type="EMBL" id="WWBZ02000062">
    <property type="protein sequence ID" value="KAF4303449.1"/>
    <property type="molecule type" value="Genomic_DNA"/>
</dbReference>
<dbReference type="Gene3D" id="3.40.50.2000">
    <property type="entry name" value="Glycogen Phosphorylase B"/>
    <property type="match status" value="2"/>
</dbReference>
<feature type="region of interest" description="Disordered" evidence="2">
    <location>
        <begin position="1180"/>
        <end position="1315"/>
    </location>
</feature>
<dbReference type="CDD" id="cd03784">
    <property type="entry name" value="GT1_Gtf-like"/>
    <property type="match status" value="1"/>
</dbReference>
<comment type="caution">
    <text evidence="5">The sequence shown here is derived from an EMBL/GenBank/DDBJ whole genome shotgun (WGS) entry which is preliminary data.</text>
</comment>
<dbReference type="FunFam" id="3.40.50.2000:FF:000100">
    <property type="entry name" value="Glycosyltransferase family 1 protein"/>
    <property type="match status" value="1"/>
</dbReference>
<feature type="compositionally biased region" description="Polar residues" evidence="2">
    <location>
        <begin position="1272"/>
        <end position="1289"/>
    </location>
</feature>
<dbReference type="Pfam" id="PF06722">
    <property type="entry name" value="EryCIII-like_C"/>
    <property type="match status" value="1"/>
</dbReference>
<evidence type="ECO:0000256" key="1">
    <source>
        <dbReference type="ARBA" id="ARBA00022679"/>
    </source>
</evidence>
<dbReference type="InterPro" id="IPR002213">
    <property type="entry name" value="UDP_glucos_trans"/>
</dbReference>
<feature type="compositionally biased region" description="Basic residues" evidence="2">
    <location>
        <begin position="1186"/>
        <end position="1198"/>
    </location>
</feature>
<organism evidence="5 6">
    <name type="scientific">Botryosphaeria dothidea</name>
    <dbReference type="NCBI Taxonomy" id="55169"/>
    <lineage>
        <taxon>Eukaryota</taxon>
        <taxon>Fungi</taxon>
        <taxon>Dikarya</taxon>
        <taxon>Ascomycota</taxon>
        <taxon>Pezizomycotina</taxon>
        <taxon>Dothideomycetes</taxon>
        <taxon>Dothideomycetes incertae sedis</taxon>
        <taxon>Botryosphaeriales</taxon>
        <taxon>Botryosphaeriaceae</taxon>
        <taxon>Botryosphaeria</taxon>
    </lineage>
</organism>
<evidence type="ECO:0000313" key="5">
    <source>
        <dbReference type="EMBL" id="KAF4303449.1"/>
    </source>
</evidence>
<dbReference type="InterPro" id="IPR050426">
    <property type="entry name" value="Glycosyltransferase_28"/>
</dbReference>
<feature type="compositionally biased region" description="Basic and acidic residues" evidence="2">
    <location>
        <begin position="1200"/>
        <end position="1212"/>
    </location>
</feature>
<feature type="compositionally biased region" description="Low complexity" evidence="2">
    <location>
        <begin position="984"/>
        <end position="993"/>
    </location>
</feature>
<keyword evidence="1" id="KW-0808">Transferase</keyword>
<feature type="region of interest" description="Disordered" evidence="2">
    <location>
        <begin position="894"/>
        <end position="1003"/>
    </location>
</feature>
<protein>
    <submittedName>
        <fullName evidence="5">UDP-sugar-dependent glycosyltransferase 52</fullName>
    </submittedName>
</protein>
<dbReference type="FunFam" id="3.40.50.2000:FF:000009">
    <property type="entry name" value="Sterol 3-beta-glucosyltransferase UGT80A2"/>
    <property type="match status" value="1"/>
</dbReference>
<dbReference type="InterPro" id="IPR010610">
    <property type="entry name" value="EryCIII-like_C"/>
</dbReference>
<feature type="compositionally biased region" description="Polar residues" evidence="2">
    <location>
        <begin position="143"/>
        <end position="167"/>
    </location>
</feature>
<dbReference type="PANTHER" id="PTHR48050">
    <property type="entry name" value="STEROL 3-BETA-GLUCOSYLTRANSFERASE"/>
    <property type="match status" value="1"/>
</dbReference>
<dbReference type="Pfam" id="PF03033">
    <property type="entry name" value="Glyco_transf_28"/>
    <property type="match status" value="1"/>
</dbReference>
<dbReference type="Proteomes" id="UP000572817">
    <property type="component" value="Unassembled WGS sequence"/>
</dbReference>
<feature type="compositionally biased region" description="Low complexity" evidence="2">
    <location>
        <begin position="216"/>
        <end position="226"/>
    </location>
</feature>
<feature type="compositionally biased region" description="Basic residues" evidence="2">
    <location>
        <begin position="1221"/>
        <end position="1235"/>
    </location>
</feature>
<feature type="compositionally biased region" description="Low complexity" evidence="2">
    <location>
        <begin position="107"/>
        <end position="130"/>
    </location>
</feature>
<gene>
    <name evidence="5" type="ORF">GTA08_BOTSDO08676</name>
</gene>
<accession>A0A8H4IM98</accession>
<feature type="compositionally biased region" description="Polar residues" evidence="2">
    <location>
        <begin position="929"/>
        <end position="944"/>
    </location>
</feature>
<proteinExistence type="predicted"/>
<name>A0A8H4IM98_9PEZI</name>
<reference evidence="5" key="1">
    <citation type="submission" date="2020-04" db="EMBL/GenBank/DDBJ databases">
        <title>Genome Assembly and Annotation of Botryosphaeria dothidea sdau 11-99, a Latent Pathogen of Apple Fruit Ring Rot in China.</title>
        <authorList>
            <person name="Yu C."/>
            <person name="Diao Y."/>
            <person name="Lu Q."/>
            <person name="Zhao J."/>
            <person name="Cui S."/>
            <person name="Peng C."/>
            <person name="He B."/>
            <person name="Liu H."/>
        </authorList>
    </citation>
    <scope>NUCLEOTIDE SEQUENCE [LARGE SCALE GENOMIC DNA]</scope>
    <source>
        <strain evidence="5">Sdau11-99</strain>
    </source>
</reference>
<feature type="domain" description="Glycosyltransferase family 28 N-terminal" evidence="3">
    <location>
        <begin position="353"/>
        <end position="512"/>
    </location>
</feature>
<dbReference type="InterPro" id="IPR004276">
    <property type="entry name" value="GlycoTrans_28_N"/>
</dbReference>
<dbReference type="SUPFAM" id="SSF53756">
    <property type="entry name" value="UDP-Glycosyltransferase/glycogen phosphorylase"/>
    <property type="match status" value="1"/>
</dbReference>
<evidence type="ECO:0000259" key="3">
    <source>
        <dbReference type="Pfam" id="PF03033"/>
    </source>
</evidence>
<keyword evidence="6" id="KW-1185">Reference proteome</keyword>
<feature type="region of interest" description="Disordered" evidence="2">
    <location>
        <begin position="194"/>
        <end position="268"/>
    </location>
</feature>
<feature type="compositionally biased region" description="Basic and acidic residues" evidence="2">
    <location>
        <begin position="957"/>
        <end position="975"/>
    </location>
</feature>
<dbReference type="PANTHER" id="PTHR48050:SF5">
    <property type="entry name" value="UDP-GLUCOSE,STEROL TRANSFERASE"/>
    <property type="match status" value="1"/>
</dbReference>
<evidence type="ECO:0000256" key="2">
    <source>
        <dbReference type="SAM" id="MobiDB-lite"/>
    </source>
</evidence>
<evidence type="ECO:0000259" key="4">
    <source>
        <dbReference type="Pfam" id="PF06722"/>
    </source>
</evidence>
<evidence type="ECO:0000313" key="6">
    <source>
        <dbReference type="Proteomes" id="UP000572817"/>
    </source>
</evidence>